<dbReference type="InterPro" id="IPR003779">
    <property type="entry name" value="CMD-like"/>
</dbReference>
<dbReference type="Gene3D" id="3.10.450.50">
    <property type="match status" value="1"/>
</dbReference>
<dbReference type="InterPro" id="IPR009799">
    <property type="entry name" value="EthD_dom"/>
</dbReference>
<feature type="domain" description="Glyoxalase/fosfomycin resistance/dioxygenase" evidence="1">
    <location>
        <begin position="432"/>
        <end position="568"/>
    </location>
</feature>
<name>A0ABV4WQN9_9CYAN</name>
<evidence type="ECO:0000313" key="6">
    <source>
        <dbReference type="Proteomes" id="UP001576780"/>
    </source>
</evidence>
<dbReference type="PANTHER" id="PTHR33570">
    <property type="entry name" value="4-CARBOXYMUCONOLACTONE DECARBOXYLASE FAMILY PROTEIN"/>
    <property type="match status" value="1"/>
</dbReference>
<evidence type="ECO:0000259" key="2">
    <source>
        <dbReference type="Pfam" id="PF02627"/>
    </source>
</evidence>
<evidence type="ECO:0000313" key="5">
    <source>
        <dbReference type="EMBL" id="MFB2837197.1"/>
    </source>
</evidence>
<dbReference type="SUPFAM" id="SSF69118">
    <property type="entry name" value="AhpD-like"/>
    <property type="match status" value="1"/>
</dbReference>
<gene>
    <name evidence="5" type="ORF">ACE1CA_21945</name>
</gene>
<feature type="domain" description="Carboxymuconolactone decarboxylase-like" evidence="2">
    <location>
        <begin position="26"/>
        <end position="108"/>
    </location>
</feature>
<dbReference type="SUPFAM" id="SSF54427">
    <property type="entry name" value="NTF2-like"/>
    <property type="match status" value="1"/>
</dbReference>
<feature type="domain" description="SnoaL-like" evidence="4">
    <location>
        <begin position="698"/>
        <end position="793"/>
    </location>
</feature>
<dbReference type="Gene3D" id="1.20.1290.10">
    <property type="entry name" value="AhpD-like"/>
    <property type="match status" value="1"/>
</dbReference>
<dbReference type="Pfam" id="PF02627">
    <property type="entry name" value="CMD"/>
    <property type="match status" value="1"/>
</dbReference>
<dbReference type="Gene3D" id="3.30.70.100">
    <property type="match status" value="2"/>
</dbReference>
<proteinExistence type="predicted"/>
<dbReference type="RefSeq" id="WP_413279550.1">
    <property type="nucleotide sequence ID" value="NZ_JBHFNT010000201.1"/>
</dbReference>
<dbReference type="InterPro" id="IPR029032">
    <property type="entry name" value="AhpD-like"/>
</dbReference>
<accession>A0ABV4WQN9</accession>
<sequence>MTNNQPYKNAVLDDKELQDGLKKINPKFGDFVTRVAGEAWGLPLIDQKTKALITIAIDIVNQSHNGPGNPFPAHIDMALKQGATREEIEELLLFMCVYAGFNKVAGCFGTLKEIFGKSGEQGTAEMTPDYATRDRQGTVAFYALLWKKKELNTALFSDYWRNVNGSLGATLPGQYQNWQHHLDPQPIDIWPSLNGIKSTATETDRCDGIAEVTFASESDRQTYFQSAYLLENDGQNLFSKAVGYTTSPGNSITYVDRIEKGDFNGAIDAIKLHVLIKKTDGASLAEFRQYMSDTFAPAISKNAGVLKFRLHLFDPRPNPPSDPHYEPPEKQYQAAFEIAFADHHEMQQFFTSPDYLAATKDQGKYIKEINVLPERATYTFVYEGQITQLGKGSSRVTEMIANVGTNNYNSDSPLSNTHQNGKSSLAQHLQGVQHFGITVDDMEKAIEFYTEVLGGKIAIGGNGFYGEDLHNLLFQKDELEAIQKGIDPRSIGVPNIRDNTKESLDVRFISFGNTCVEVIHFRDAKLSHKAPNVFSKVPSSVGFANVPHISFHVKDDIDLNQFAQMLEDECQKRGMTNVVVNKTIHVNSETERRKAGLSFAKTEFPGDFDGWALFYCKGPNGEQLEFNQVRRTALKNFKRAQQEYNQQTDRNFPWASDAIRENGTMMTATATKWEWPHTKKWPNFFGSKIDILKQLFLAGEAMNVNNFVEFFTEDCLYQFGNFPVVRSKQGIKDSSTGFLEKCEGLHHHIKNMWQLSEELVIIEMEVTYIRHDGKVFTLPCADTVRFQGDKISELRIFMDIMPMFTTP</sequence>
<dbReference type="InterPro" id="IPR037401">
    <property type="entry name" value="SnoaL-like"/>
</dbReference>
<evidence type="ECO:0000259" key="1">
    <source>
        <dbReference type="Pfam" id="PF00903"/>
    </source>
</evidence>
<feature type="domain" description="EthD" evidence="3">
    <location>
        <begin position="280"/>
        <end position="366"/>
    </location>
</feature>
<evidence type="ECO:0000259" key="3">
    <source>
        <dbReference type="Pfam" id="PF07110"/>
    </source>
</evidence>
<dbReference type="InterPro" id="IPR011008">
    <property type="entry name" value="Dimeric_a/b-barrel"/>
</dbReference>
<dbReference type="Pfam" id="PF12680">
    <property type="entry name" value="SnoaL_2"/>
    <property type="match status" value="1"/>
</dbReference>
<dbReference type="InterPro" id="IPR029068">
    <property type="entry name" value="Glyas_Bleomycin-R_OHBP_Dase"/>
</dbReference>
<organism evidence="5 6">
    <name type="scientific">Floridaenema evergladense BLCC-F167</name>
    <dbReference type="NCBI Taxonomy" id="3153639"/>
    <lineage>
        <taxon>Bacteria</taxon>
        <taxon>Bacillati</taxon>
        <taxon>Cyanobacteriota</taxon>
        <taxon>Cyanophyceae</taxon>
        <taxon>Oscillatoriophycideae</taxon>
        <taxon>Aerosakkonematales</taxon>
        <taxon>Aerosakkonemataceae</taxon>
        <taxon>Floridanema</taxon>
        <taxon>Floridanema evergladense</taxon>
    </lineage>
</organism>
<dbReference type="PANTHER" id="PTHR33570:SF2">
    <property type="entry name" value="CARBOXYMUCONOLACTONE DECARBOXYLASE-LIKE DOMAIN-CONTAINING PROTEIN"/>
    <property type="match status" value="1"/>
</dbReference>
<dbReference type="Pfam" id="PF07110">
    <property type="entry name" value="EthD"/>
    <property type="match status" value="1"/>
</dbReference>
<comment type="caution">
    <text evidence="5">The sequence shown here is derived from an EMBL/GenBank/DDBJ whole genome shotgun (WGS) entry which is preliminary data.</text>
</comment>
<dbReference type="SUPFAM" id="SSF54909">
    <property type="entry name" value="Dimeric alpha+beta barrel"/>
    <property type="match status" value="2"/>
</dbReference>
<evidence type="ECO:0000259" key="4">
    <source>
        <dbReference type="Pfam" id="PF12680"/>
    </source>
</evidence>
<dbReference type="Gene3D" id="3.10.180.10">
    <property type="entry name" value="2,3-Dihydroxybiphenyl 1,2-Dioxygenase, domain 1"/>
    <property type="match status" value="1"/>
</dbReference>
<dbReference type="EMBL" id="JBHFNT010000201">
    <property type="protein sequence ID" value="MFB2837197.1"/>
    <property type="molecule type" value="Genomic_DNA"/>
</dbReference>
<dbReference type="Proteomes" id="UP001576780">
    <property type="component" value="Unassembled WGS sequence"/>
</dbReference>
<reference evidence="5 6" key="1">
    <citation type="submission" date="2024-09" db="EMBL/GenBank/DDBJ databases">
        <title>Floridaenema gen nov. (Aerosakkonemataceae, Aerosakkonematales ord. nov., Cyanobacteria) from benthic tropical and subtropical fresh waters, with the description of four new species.</title>
        <authorList>
            <person name="Moretto J.A."/>
            <person name="Berthold D.E."/>
            <person name="Lefler F.W."/>
            <person name="Huang I.-S."/>
            <person name="Laughinghouse H. IV."/>
        </authorList>
    </citation>
    <scope>NUCLEOTIDE SEQUENCE [LARGE SCALE GENOMIC DNA]</scope>
    <source>
        <strain evidence="5 6">BLCC-F167</strain>
    </source>
</reference>
<dbReference type="InterPro" id="IPR004360">
    <property type="entry name" value="Glyas_Fos-R_dOase_dom"/>
</dbReference>
<keyword evidence="6" id="KW-1185">Reference proteome</keyword>
<dbReference type="InterPro" id="IPR052512">
    <property type="entry name" value="4CMD/NDH-1_regulator"/>
</dbReference>
<dbReference type="Pfam" id="PF00903">
    <property type="entry name" value="Glyoxalase"/>
    <property type="match status" value="1"/>
</dbReference>
<dbReference type="InterPro" id="IPR032710">
    <property type="entry name" value="NTF2-like_dom_sf"/>
</dbReference>
<dbReference type="SUPFAM" id="SSF54593">
    <property type="entry name" value="Glyoxalase/Bleomycin resistance protein/Dihydroxybiphenyl dioxygenase"/>
    <property type="match status" value="1"/>
</dbReference>
<protein>
    <submittedName>
        <fullName evidence="5">EthD domain-containing protein</fullName>
    </submittedName>
</protein>